<evidence type="ECO:0000313" key="1">
    <source>
        <dbReference type="EMBL" id="XRI76590.1"/>
    </source>
</evidence>
<organism evidence="1 2">
    <name type="scientific">Acidithiobacillus sulfuriphilus</name>
    <dbReference type="NCBI Taxonomy" id="1867749"/>
    <lineage>
        <taxon>Bacteria</taxon>
        <taxon>Pseudomonadati</taxon>
        <taxon>Pseudomonadota</taxon>
        <taxon>Acidithiobacillia</taxon>
        <taxon>Acidithiobacillales</taxon>
        <taxon>Acidithiobacillaceae</taxon>
        <taxon>Acidithiobacillus</taxon>
    </lineage>
</organism>
<evidence type="ECO:0000313" key="2">
    <source>
        <dbReference type="Proteomes" id="UP000271650"/>
    </source>
</evidence>
<keyword evidence="1" id="KW-0808">Transferase</keyword>
<accession>A0ACD5HN82</accession>
<name>A0ACD5HN82_9PROT</name>
<keyword evidence="2" id="KW-1185">Reference proteome</keyword>
<reference evidence="1 2" key="1">
    <citation type="journal article" date="2019" name="Int. J. Syst. Evol. Microbiol.">
        <title>Acidithiobacillus sulfuriphilus sp. nov.: an extremely acidophilic sulfur-oxidizing chemolithotroph isolated from a neutral pH environment.</title>
        <authorList>
            <person name="Falagan C."/>
            <person name="Moya-Beltran A."/>
            <person name="Castro M."/>
            <person name="Quatrini R."/>
            <person name="Johnson D.B."/>
        </authorList>
    </citation>
    <scope>NUCLEOTIDE SEQUENCE [LARGE SCALE GENOMIC DNA]</scope>
    <source>
        <strain evidence="1 2">CJ-2</strain>
    </source>
</reference>
<keyword evidence="1" id="KW-0328">Glycosyltransferase</keyword>
<proteinExistence type="predicted"/>
<dbReference type="EC" id="2.4.-.-" evidence="1"/>
<protein>
    <submittedName>
        <fullName evidence="1">Glycosyltransferase</fullName>
        <ecNumber evidence="1">2.4.-.-</ecNumber>
    </submittedName>
</protein>
<dbReference type="EMBL" id="CP127527">
    <property type="protein sequence ID" value="XRI76590.1"/>
    <property type="molecule type" value="Genomic_DNA"/>
</dbReference>
<sequence length="1148" mass="128193">MTGAGGKEMLVLLGMHRSGTSLLAQMARAGLGYDFGAAVLPAAADNPEGFYEDQEAVRLDDLALERLASHWNDARPLLPDAFAGEGLRDVRSAAANWLGERLGRYPRFAVKDPRMTVLAPFWSPLLRNCGRPVRVLAAVRDPLAVARSLQRRDGFPLAHGLLLWTHYNLVGLGAWREFGPLFVDYDRLLDQPAEQGPRVERFLGLVGHAGADLPVRPELRHHRGRVKGAAEMPLPEPMEAVRALLGRACGIGGPPPPAFWEEWDALLRRWLSWAPLFNWMEEILYHGRVLERRLSQWEDGGTAVIPSASRLRVAEAERIEMARAKAVLEERVASLQAQNQHLQRVALSLQEGMEGLRRGRYWRITRPFRALDLLLRGRVRETPFSLESDAQAAGPLPLTRRPEGAWRILRGEEDRRPLLSAEASAESDETADGYGEYLRCYDTLSDDDRDAIRNRIRSFVNPPRFSVILPVYNPPEEFLRRAIESVRAQLYPHWELCIADDASTAPHVRRLLLAYKRKDRRIKVCFRERNGHISAASNSALAMAKGEFVALLDHDDELSETALYRMAEEALAHPDAQLLYSDEDKLDPQRRRRDPYFKPDWNPDLLLGQNFVCHLGAYRRDRVAAIGGFREGFEGAQDWDLVLRFSEGLRPEEIRHIPAVLYHWRVSSSSTAASMEAKPYAVQAAERAVAEALARRGESARLEILPQGALFLPHFAVHGEPLVSIVVPTRDGVRWLRRCLESLERTDYAHREVLVIDNQSSDPETLDYLREIGRHPGVRVLSYPYPFDFAAMHNWAVPQAEGEFVCLLNDDTEVRTPGWLREMLALAQRPGIGAVGAKLLYPGGTVQHAGVVLGIGGIAGHVHRYFPGDSCGYFCRANLIENYSAVTGACLLLKKSLWLAAGGLSPSLAVAYNDVDLCLRLREMGLRNAWTPAAVLIHHESRSRGPETDPEKQRRFGVERAYMQWRWGPLLGADPAYNPNLTLNNEDFSLGWPPRAQAPWKPSASAVVLPFWSKEAPQEAVHLEPGQAIQGSFRVPRHLSGQVDRVSLLVGNHGGRSDGVLRMDLGSDPHAVVFSGELAGSVDNAYLEMKAVEGALRIDAVDRLAFSLRLENATHPVALWAIPLDEAWGNGIAGREDLALRVEFDLLA</sequence>
<dbReference type="Proteomes" id="UP000271650">
    <property type="component" value="Chromosome"/>
</dbReference>
<gene>
    <name evidence="1" type="ORF">EC580_011605</name>
</gene>